<comment type="caution">
    <text evidence="3">The sequence shown here is derived from an EMBL/GenBank/DDBJ whole genome shotgun (WGS) entry which is preliminary data.</text>
</comment>
<dbReference type="InterPro" id="IPR006600">
    <property type="entry name" value="HTH_CenpB_DNA-bd_dom"/>
</dbReference>
<organism evidence="3 4">
    <name type="scientific">Polyplosphaeria fusca</name>
    <dbReference type="NCBI Taxonomy" id="682080"/>
    <lineage>
        <taxon>Eukaryota</taxon>
        <taxon>Fungi</taxon>
        <taxon>Dikarya</taxon>
        <taxon>Ascomycota</taxon>
        <taxon>Pezizomycotina</taxon>
        <taxon>Dothideomycetes</taxon>
        <taxon>Pleosporomycetidae</taxon>
        <taxon>Pleosporales</taxon>
        <taxon>Tetraplosphaeriaceae</taxon>
        <taxon>Polyplosphaeria</taxon>
    </lineage>
</organism>
<dbReference type="AlphaFoldDB" id="A0A9P4UVV7"/>
<dbReference type="InterPro" id="IPR041188">
    <property type="entry name" value="HTH_ABP1_N"/>
</dbReference>
<accession>A0A9P4UVV7</accession>
<dbReference type="Pfam" id="PF18107">
    <property type="entry name" value="HTH_ABP1_N"/>
    <property type="match status" value="1"/>
</dbReference>
<dbReference type="EMBL" id="ML996440">
    <property type="protein sequence ID" value="KAF2726555.1"/>
    <property type="molecule type" value="Genomic_DNA"/>
</dbReference>
<protein>
    <recommendedName>
        <fullName evidence="2">HTH CENPB-type domain-containing protein</fullName>
    </recommendedName>
</protein>
<dbReference type="Pfam" id="PF03221">
    <property type="entry name" value="HTH_Tnp_Tc5"/>
    <property type="match status" value="1"/>
</dbReference>
<dbReference type="Gene3D" id="1.10.10.60">
    <property type="entry name" value="Homeodomain-like"/>
    <property type="match status" value="2"/>
</dbReference>
<feature type="non-terminal residue" evidence="3">
    <location>
        <position position="133"/>
    </location>
</feature>
<proteinExistence type="predicted"/>
<evidence type="ECO:0000313" key="3">
    <source>
        <dbReference type="EMBL" id="KAF2726555.1"/>
    </source>
</evidence>
<sequence>KKGISDAERQALRHFYFQTKPQPRQKDVIAWFQAQYRRKLGQATISDLLHAHYKHLDIPAKASPAAYRQQMDRWPTLEKILFSWQQQIETTGSVVSGELLAEKARNIWLLLPEYNTKVLPEFSSGWLTRFKAR</sequence>
<keyword evidence="4" id="KW-1185">Reference proteome</keyword>
<keyword evidence="1" id="KW-0238">DNA-binding</keyword>
<dbReference type="GO" id="GO:0003677">
    <property type="term" value="F:DNA binding"/>
    <property type="evidence" value="ECO:0007669"/>
    <property type="project" value="UniProtKB-KW"/>
</dbReference>
<dbReference type="Proteomes" id="UP000799444">
    <property type="component" value="Unassembled WGS sequence"/>
</dbReference>
<evidence type="ECO:0000313" key="4">
    <source>
        <dbReference type="Proteomes" id="UP000799444"/>
    </source>
</evidence>
<feature type="non-terminal residue" evidence="3">
    <location>
        <position position="1"/>
    </location>
</feature>
<dbReference type="SUPFAM" id="SSF46689">
    <property type="entry name" value="Homeodomain-like"/>
    <property type="match status" value="2"/>
</dbReference>
<name>A0A9P4UVV7_9PLEO</name>
<reference evidence="3" key="1">
    <citation type="journal article" date="2020" name="Stud. Mycol.">
        <title>101 Dothideomycetes genomes: a test case for predicting lifestyles and emergence of pathogens.</title>
        <authorList>
            <person name="Haridas S."/>
            <person name="Albert R."/>
            <person name="Binder M."/>
            <person name="Bloem J."/>
            <person name="Labutti K."/>
            <person name="Salamov A."/>
            <person name="Andreopoulos B."/>
            <person name="Baker S."/>
            <person name="Barry K."/>
            <person name="Bills G."/>
            <person name="Bluhm B."/>
            <person name="Cannon C."/>
            <person name="Castanera R."/>
            <person name="Culley D."/>
            <person name="Daum C."/>
            <person name="Ezra D."/>
            <person name="Gonzalez J."/>
            <person name="Henrissat B."/>
            <person name="Kuo A."/>
            <person name="Liang C."/>
            <person name="Lipzen A."/>
            <person name="Lutzoni F."/>
            <person name="Magnuson J."/>
            <person name="Mondo S."/>
            <person name="Nolan M."/>
            <person name="Ohm R."/>
            <person name="Pangilinan J."/>
            <person name="Park H.-J."/>
            <person name="Ramirez L."/>
            <person name="Alfaro M."/>
            <person name="Sun H."/>
            <person name="Tritt A."/>
            <person name="Yoshinaga Y."/>
            <person name="Zwiers L.-H."/>
            <person name="Turgeon B."/>
            <person name="Goodwin S."/>
            <person name="Spatafora J."/>
            <person name="Crous P."/>
            <person name="Grigoriev I."/>
        </authorList>
    </citation>
    <scope>NUCLEOTIDE SEQUENCE</scope>
    <source>
        <strain evidence="3">CBS 125425</strain>
    </source>
</reference>
<evidence type="ECO:0000259" key="2">
    <source>
        <dbReference type="PROSITE" id="PS51253"/>
    </source>
</evidence>
<evidence type="ECO:0000256" key="1">
    <source>
        <dbReference type="ARBA" id="ARBA00023125"/>
    </source>
</evidence>
<dbReference type="InterPro" id="IPR009057">
    <property type="entry name" value="Homeodomain-like_sf"/>
</dbReference>
<dbReference type="PROSITE" id="PS51253">
    <property type="entry name" value="HTH_CENPB"/>
    <property type="match status" value="1"/>
</dbReference>
<gene>
    <name evidence="3" type="ORF">EJ04DRAFT_393631</name>
</gene>
<dbReference type="OrthoDB" id="3786717at2759"/>
<feature type="domain" description="HTH CENPB-type" evidence="2">
    <location>
        <begin position="65"/>
        <end position="133"/>
    </location>
</feature>